<dbReference type="Pfam" id="PF00621">
    <property type="entry name" value="RhoGEF"/>
    <property type="match status" value="1"/>
</dbReference>
<name>A0A7R9Q2H2_9ACAR</name>
<dbReference type="GO" id="GO:0008270">
    <property type="term" value="F:zinc ion binding"/>
    <property type="evidence" value="ECO:0007669"/>
    <property type="project" value="UniProtKB-KW"/>
</dbReference>
<dbReference type="PANTHER" id="PTHR13217">
    <property type="entry name" value="PLECKSTRIN HOMOLOGY DOMAIN-CONTAINING FAMILY G MEMBER 7"/>
    <property type="match status" value="1"/>
</dbReference>
<sequence length="863" mass="96914">MIHTGERPYPCEYCGRGFYRKDKLSRHRRIHTNPSTGSGGRGSRSVNANNVVNASLAQQHIATTIHTSQGPATIQLIPVQVATPQFRGTQLTTQLAIDTTKMFSNIVEVSAANHEFWFEHLLPMLSHSRQTHRPLNPMLMKDGFLLFDQLFHPYVKYCLEHSTCLQYVKDKHKDNELFKAYIVAILKKTDSEEQKAALKRMNECVERFVYGVDATLRRQHEQQKLSSIVSRIESYDVIDCNNDEAEKLLKEYIHLDLTQPMNGCSPHFIRHLLVEGSLKLKDSLASKLDVHCFLFTDLLLICKSVNKRSGDKVRVIRQPFIIDRVVTQELKDGTGFVLLYLNEFRVANALLLLYSSDTKTWIDYIKKAQDLYRHTKNISIVSEAQEVTYLRTLEDDEDYDYPSMALLAASRHSPRSSSRSSLVHSHSGSVDMSDATQSSTSLAVIAPVTTPNHYLQNPDYYAHQPPRAVSFELGELRNPSLTVEDSDSFGRSNSVDNRSPIVTVTSPRPERRAFLLRNVKNNSPTVPHQYSLYPNTLSVNVPLGYHPISDYKQSLKSPPSMPSIQIPVHSSPTKHITPSTVRSLPPRPTSPTILSRSLALNANKPPLIKTKNISGFLTQSAPASEGPSPVHNLNTDAIIDSLVHKSSKSDESIDTTIEVNFEDPEALKSRTNQKRTGRGAERRYHTADSIEHMKKEKDSSIHKRLSWNYGQQSANKSIPSHCERILCNKHFNKCLSAESVYSSSGFSSTGSVPLSVGSSECEQCGVDILDHIQEMDSYSDSSTATPNHFDDQTSHQTDYDQRVNSNVKDITESDIKIDISEVKDGISSVQIRVSGTPIQTKPTKADLKKMKEFLLTNHTVESS</sequence>
<evidence type="ECO:0000256" key="4">
    <source>
        <dbReference type="ARBA" id="ARBA00022833"/>
    </source>
</evidence>
<dbReference type="PANTHER" id="PTHR13217:SF11">
    <property type="entry name" value="PLECKSTRIN HOMOLOGY DOMAIN-CONTAINING FAMILY G MEMBER 5"/>
    <property type="match status" value="1"/>
</dbReference>
<feature type="region of interest" description="Disordered" evidence="6">
    <location>
        <begin position="410"/>
        <end position="435"/>
    </location>
</feature>
<organism evidence="8">
    <name type="scientific">Medioppia subpectinata</name>
    <dbReference type="NCBI Taxonomy" id="1979941"/>
    <lineage>
        <taxon>Eukaryota</taxon>
        <taxon>Metazoa</taxon>
        <taxon>Ecdysozoa</taxon>
        <taxon>Arthropoda</taxon>
        <taxon>Chelicerata</taxon>
        <taxon>Arachnida</taxon>
        <taxon>Acari</taxon>
        <taxon>Acariformes</taxon>
        <taxon>Sarcoptiformes</taxon>
        <taxon>Oribatida</taxon>
        <taxon>Brachypylina</taxon>
        <taxon>Oppioidea</taxon>
        <taxon>Oppiidae</taxon>
        <taxon>Medioppia</taxon>
    </lineage>
</organism>
<dbReference type="FunFam" id="3.30.160.60:FF:000759">
    <property type="entry name" value="zinc finger protein 16"/>
    <property type="match status" value="1"/>
</dbReference>
<evidence type="ECO:0000256" key="2">
    <source>
        <dbReference type="ARBA" id="ARBA00022737"/>
    </source>
</evidence>
<dbReference type="Gene3D" id="2.30.29.30">
    <property type="entry name" value="Pleckstrin-homology domain (PH domain)/Phosphotyrosine-binding domain (PTB)"/>
    <property type="match status" value="1"/>
</dbReference>
<dbReference type="OrthoDB" id="5585231at2759"/>
<feature type="non-terminal residue" evidence="8">
    <location>
        <position position="1"/>
    </location>
</feature>
<proteinExistence type="predicted"/>
<dbReference type="PROSITE" id="PS00028">
    <property type="entry name" value="ZINC_FINGER_C2H2_1"/>
    <property type="match status" value="1"/>
</dbReference>
<dbReference type="SUPFAM" id="SSF57667">
    <property type="entry name" value="beta-beta-alpha zinc fingers"/>
    <property type="match status" value="1"/>
</dbReference>
<dbReference type="GO" id="GO:0005886">
    <property type="term" value="C:plasma membrane"/>
    <property type="evidence" value="ECO:0007669"/>
    <property type="project" value="TreeGrafter"/>
</dbReference>
<feature type="compositionally biased region" description="Polar residues" evidence="6">
    <location>
        <begin position="777"/>
        <end position="786"/>
    </location>
</feature>
<dbReference type="InterPro" id="IPR040181">
    <property type="entry name" value="PKHG5/7"/>
</dbReference>
<evidence type="ECO:0000313" key="9">
    <source>
        <dbReference type="Proteomes" id="UP000759131"/>
    </source>
</evidence>
<dbReference type="InterPro" id="IPR011993">
    <property type="entry name" value="PH-like_dom_sf"/>
</dbReference>
<dbReference type="SMART" id="SM00233">
    <property type="entry name" value="PH"/>
    <property type="match status" value="1"/>
</dbReference>
<dbReference type="InterPro" id="IPR001849">
    <property type="entry name" value="PH_domain"/>
</dbReference>
<keyword evidence="4" id="KW-0862">Zinc</keyword>
<dbReference type="SUPFAM" id="SSF50729">
    <property type="entry name" value="PH domain-like"/>
    <property type="match status" value="1"/>
</dbReference>
<evidence type="ECO:0000256" key="6">
    <source>
        <dbReference type="SAM" id="MobiDB-lite"/>
    </source>
</evidence>
<keyword evidence="2" id="KW-0677">Repeat</keyword>
<feature type="region of interest" description="Disordered" evidence="6">
    <location>
        <begin position="777"/>
        <end position="799"/>
    </location>
</feature>
<keyword evidence="9" id="KW-1185">Reference proteome</keyword>
<dbReference type="SMART" id="SM00355">
    <property type="entry name" value="ZnF_C2H2"/>
    <property type="match status" value="1"/>
</dbReference>
<gene>
    <name evidence="8" type="ORF">OSB1V03_LOCUS9410</name>
</gene>
<feature type="region of interest" description="Disordered" evidence="6">
    <location>
        <begin position="25"/>
        <end position="46"/>
    </location>
</feature>
<dbReference type="EMBL" id="OC860900">
    <property type="protein sequence ID" value="CAD7628992.1"/>
    <property type="molecule type" value="Genomic_DNA"/>
</dbReference>
<feature type="compositionally biased region" description="Basic and acidic residues" evidence="6">
    <location>
        <begin position="788"/>
        <end position="799"/>
    </location>
</feature>
<dbReference type="SUPFAM" id="SSF48065">
    <property type="entry name" value="DBL homology domain (DH-domain)"/>
    <property type="match status" value="1"/>
</dbReference>
<keyword evidence="1" id="KW-0479">Metal-binding</keyword>
<reference evidence="8" key="1">
    <citation type="submission" date="2020-11" db="EMBL/GenBank/DDBJ databases">
        <authorList>
            <person name="Tran Van P."/>
        </authorList>
    </citation>
    <scope>NUCLEOTIDE SEQUENCE</scope>
</reference>
<dbReference type="GO" id="GO:0030424">
    <property type="term" value="C:axon"/>
    <property type="evidence" value="ECO:0007669"/>
    <property type="project" value="TreeGrafter"/>
</dbReference>
<dbReference type="InterPro" id="IPR035899">
    <property type="entry name" value="DBL_dom_sf"/>
</dbReference>
<feature type="compositionally biased region" description="Low complexity" evidence="6">
    <location>
        <begin position="410"/>
        <end position="429"/>
    </location>
</feature>
<protein>
    <recommendedName>
        <fullName evidence="7">C2H2-type domain-containing protein</fullName>
    </recommendedName>
</protein>
<dbReference type="Proteomes" id="UP000759131">
    <property type="component" value="Unassembled WGS sequence"/>
</dbReference>
<evidence type="ECO:0000259" key="7">
    <source>
        <dbReference type="PROSITE" id="PS50157"/>
    </source>
</evidence>
<dbReference type="GO" id="GO:0043542">
    <property type="term" value="P:endothelial cell migration"/>
    <property type="evidence" value="ECO:0007669"/>
    <property type="project" value="TreeGrafter"/>
</dbReference>
<evidence type="ECO:0000256" key="1">
    <source>
        <dbReference type="ARBA" id="ARBA00022723"/>
    </source>
</evidence>
<feature type="region of interest" description="Disordered" evidence="6">
    <location>
        <begin position="569"/>
        <end position="590"/>
    </location>
</feature>
<dbReference type="PROSITE" id="PS50157">
    <property type="entry name" value="ZINC_FINGER_C2H2_2"/>
    <property type="match status" value="1"/>
</dbReference>
<feature type="region of interest" description="Disordered" evidence="6">
    <location>
        <begin position="482"/>
        <end position="502"/>
    </location>
</feature>
<evidence type="ECO:0000313" key="8">
    <source>
        <dbReference type="EMBL" id="CAD7628992.1"/>
    </source>
</evidence>
<feature type="region of interest" description="Disordered" evidence="6">
    <location>
        <begin position="664"/>
        <end position="684"/>
    </location>
</feature>
<evidence type="ECO:0000256" key="3">
    <source>
        <dbReference type="ARBA" id="ARBA00022771"/>
    </source>
</evidence>
<dbReference type="Gene3D" id="3.30.160.60">
    <property type="entry name" value="Classic Zinc Finger"/>
    <property type="match status" value="1"/>
</dbReference>
<dbReference type="GO" id="GO:0007266">
    <property type="term" value="P:Rho protein signal transduction"/>
    <property type="evidence" value="ECO:0007669"/>
    <property type="project" value="TreeGrafter"/>
</dbReference>
<dbReference type="GO" id="GO:0030139">
    <property type="term" value="C:endocytic vesicle"/>
    <property type="evidence" value="ECO:0007669"/>
    <property type="project" value="TreeGrafter"/>
</dbReference>
<feature type="compositionally biased region" description="Polar residues" evidence="6">
    <location>
        <begin position="569"/>
        <end position="582"/>
    </location>
</feature>
<keyword evidence="3 5" id="KW-0863">Zinc-finger</keyword>
<evidence type="ECO:0000256" key="5">
    <source>
        <dbReference type="PROSITE-ProRule" id="PRU00042"/>
    </source>
</evidence>
<dbReference type="AlphaFoldDB" id="A0A7R9Q2H2"/>
<dbReference type="Gene3D" id="1.20.900.10">
    <property type="entry name" value="Dbl homology (DH) domain"/>
    <property type="match status" value="1"/>
</dbReference>
<dbReference type="GO" id="GO:0005085">
    <property type="term" value="F:guanyl-nucleotide exchange factor activity"/>
    <property type="evidence" value="ECO:0007669"/>
    <property type="project" value="InterPro"/>
</dbReference>
<dbReference type="CDD" id="cd13244">
    <property type="entry name" value="PH_PLEKHG5_G6"/>
    <property type="match status" value="1"/>
</dbReference>
<accession>A0A7R9Q2H2</accession>
<dbReference type="InterPro" id="IPR000219">
    <property type="entry name" value="DH_dom"/>
</dbReference>
<dbReference type="EMBL" id="CAJPIZ010006325">
    <property type="protein sequence ID" value="CAG2109422.1"/>
    <property type="molecule type" value="Genomic_DNA"/>
</dbReference>
<dbReference type="InterPro" id="IPR013087">
    <property type="entry name" value="Znf_C2H2_type"/>
</dbReference>
<dbReference type="InterPro" id="IPR036236">
    <property type="entry name" value="Znf_C2H2_sf"/>
</dbReference>
<feature type="domain" description="C2H2-type" evidence="7">
    <location>
        <begin position="9"/>
        <end position="36"/>
    </location>
</feature>